<evidence type="ECO:0000313" key="2">
    <source>
        <dbReference type="Proteomes" id="UP000257039"/>
    </source>
</evidence>
<reference evidence="1 2" key="1">
    <citation type="submission" date="2017-04" db="EMBL/GenBank/DDBJ databases">
        <title>Draft genome sequence of Zooshikella ganghwensis VG4 isolated from Red Sea sediments.</title>
        <authorList>
            <person name="Rehman Z."/>
            <person name="Alam I."/>
            <person name="Kamau A."/>
            <person name="Bajic V."/>
            <person name="Leiknes T."/>
        </authorList>
    </citation>
    <scope>NUCLEOTIDE SEQUENCE [LARGE SCALE GENOMIC DNA]</scope>
    <source>
        <strain evidence="1 2">VG4</strain>
    </source>
</reference>
<evidence type="ECO:0000313" key="1">
    <source>
        <dbReference type="EMBL" id="RDH44551.1"/>
    </source>
</evidence>
<gene>
    <name evidence="1" type="ORF">B9G39_14530</name>
</gene>
<accession>A0A4V1INQ5</accession>
<name>A0A4V1INQ5_9GAMM</name>
<dbReference type="AlphaFoldDB" id="A0A4V1INQ5"/>
<comment type="caution">
    <text evidence="1">The sequence shown here is derived from an EMBL/GenBank/DDBJ whole genome shotgun (WGS) entry which is preliminary data.</text>
</comment>
<sequence length="60" mass="6628">MNSLSVCVAMLHLKRVKITGQAVLIKPARPDAPKGLQTKGLKGKPMSKLEYGLLFYYQPV</sequence>
<proteinExistence type="predicted"/>
<protein>
    <submittedName>
        <fullName evidence="1">Uncharacterized protein</fullName>
    </submittedName>
</protein>
<dbReference type="RefSeq" id="WP_027707635.1">
    <property type="nucleotide sequence ID" value="NZ_JAEVHG010000008.1"/>
</dbReference>
<organism evidence="1 2">
    <name type="scientific">Zooshikella ganghwensis</name>
    <dbReference type="NCBI Taxonomy" id="202772"/>
    <lineage>
        <taxon>Bacteria</taxon>
        <taxon>Pseudomonadati</taxon>
        <taxon>Pseudomonadota</taxon>
        <taxon>Gammaproteobacteria</taxon>
        <taxon>Oceanospirillales</taxon>
        <taxon>Zooshikellaceae</taxon>
        <taxon>Zooshikella</taxon>
    </lineage>
</organism>
<dbReference type="EMBL" id="NDXW01000001">
    <property type="protein sequence ID" value="RDH44551.1"/>
    <property type="molecule type" value="Genomic_DNA"/>
</dbReference>
<dbReference type="Proteomes" id="UP000257039">
    <property type="component" value="Unassembled WGS sequence"/>
</dbReference>
<keyword evidence="2" id="KW-1185">Reference proteome</keyword>